<keyword evidence="2" id="KW-1185">Reference proteome</keyword>
<dbReference type="RefSeq" id="WP_369455118.1">
    <property type="nucleotide sequence ID" value="NZ_JBGCUO010000001.1"/>
</dbReference>
<proteinExistence type="predicted"/>
<reference evidence="1 2" key="1">
    <citation type="submission" date="2024-07" db="EMBL/GenBank/DDBJ databases">
        <authorList>
            <person name="Ren Q."/>
        </authorList>
    </citation>
    <scope>NUCLEOTIDE SEQUENCE [LARGE SCALE GENOMIC DNA]</scope>
    <source>
        <strain evidence="1 2">REN37</strain>
    </source>
</reference>
<gene>
    <name evidence="1" type="ORF">AB5I84_06865</name>
</gene>
<comment type="caution">
    <text evidence="1">The sequence shown here is derived from an EMBL/GenBank/DDBJ whole genome shotgun (WGS) entry which is preliminary data.</text>
</comment>
<organism evidence="1 2">
    <name type="scientific">Isoalcanivorax beigongshangi</name>
    <dbReference type="NCBI Taxonomy" id="3238810"/>
    <lineage>
        <taxon>Bacteria</taxon>
        <taxon>Pseudomonadati</taxon>
        <taxon>Pseudomonadota</taxon>
        <taxon>Gammaproteobacteria</taxon>
        <taxon>Oceanospirillales</taxon>
        <taxon>Alcanivoracaceae</taxon>
        <taxon>Isoalcanivorax</taxon>
    </lineage>
</organism>
<evidence type="ECO:0000313" key="1">
    <source>
        <dbReference type="EMBL" id="MEY1661869.1"/>
    </source>
</evidence>
<evidence type="ECO:0000313" key="2">
    <source>
        <dbReference type="Proteomes" id="UP001562065"/>
    </source>
</evidence>
<dbReference type="Proteomes" id="UP001562065">
    <property type="component" value="Unassembled WGS sequence"/>
</dbReference>
<name>A0ABV4AGB2_9GAMM</name>
<sequence length="124" mass="13453">MSDSVIRLTRLIERPGRGPANLLLFHDHKALVIDAAAVVLYRAADYVDDPLGNGVIGHAAFPPALAPTWLPAQGYVARQLAGCVQLNGGATLFLRPDGVALYPSPVDALHERHRHWLIAFHSPH</sequence>
<accession>A0ABV4AGB2</accession>
<dbReference type="EMBL" id="JBGCUO010000001">
    <property type="protein sequence ID" value="MEY1661869.1"/>
    <property type="molecule type" value="Genomic_DNA"/>
</dbReference>
<protein>
    <submittedName>
        <fullName evidence="1">Uncharacterized protein</fullName>
    </submittedName>
</protein>